<dbReference type="OrthoDB" id="1380515at2759"/>
<dbReference type="AlphaFoldDB" id="A0A4D6NM22"/>
<evidence type="ECO:0000256" key="10">
    <source>
        <dbReference type="SAM" id="Phobius"/>
    </source>
</evidence>
<evidence type="ECO:0000259" key="12">
    <source>
        <dbReference type="Pfam" id="PF23256"/>
    </source>
</evidence>
<evidence type="ECO:0000256" key="1">
    <source>
        <dbReference type="ARBA" id="ARBA00004141"/>
    </source>
</evidence>
<proteinExistence type="inferred from homology"/>
<dbReference type="GO" id="GO:0006885">
    <property type="term" value="P:regulation of pH"/>
    <property type="evidence" value="ECO:0007669"/>
    <property type="project" value="TreeGrafter"/>
</dbReference>
<evidence type="ECO:0000256" key="9">
    <source>
        <dbReference type="ARBA" id="ARBA00038341"/>
    </source>
</evidence>
<evidence type="ECO:0000256" key="5">
    <source>
        <dbReference type="ARBA" id="ARBA00022958"/>
    </source>
</evidence>
<dbReference type="Pfam" id="PF23256">
    <property type="entry name" value="CHX17_2nd"/>
    <property type="match status" value="1"/>
</dbReference>
<dbReference type="Pfam" id="PF23259">
    <property type="entry name" value="CHX17_C"/>
    <property type="match status" value="1"/>
</dbReference>
<evidence type="ECO:0000256" key="8">
    <source>
        <dbReference type="ARBA" id="ARBA00023136"/>
    </source>
</evidence>
<organism evidence="14 15">
    <name type="scientific">Vigna unguiculata</name>
    <name type="common">Cowpea</name>
    <dbReference type="NCBI Taxonomy" id="3917"/>
    <lineage>
        <taxon>Eukaryota</taxon>
        <taxon>Viridiplantae</taxon>
        <taxon>Streptophyta</taxon>
        <taxon>Embryophyta</taxon>
        <taxon>Tracheophyta</taxon>
        <taxon>Spermatophyta</taxon>
        <taxon>Magnoliopsida</taxon>
        <taxon>eudicotyledons</taxon>
        <taxon>Gunneridae</taxon>
        <taxon>Pentapetalae</taxon>
        <taxon>rosids</taxon>
        <taxon>fabids</taxon>
        <taxon>Fabales</taxon>
        <taxon>Fabaceae</taxon>
        <taxon>Papilionoideae</taxon>
        <taxon>50 kb inversion clade</taxon>
        <taxon>NPAAA clade</taxon>
        <taxon>indigoferoid/millettioid clade</taxon>
        <taxon>Phaseoleae</taxon>
        <taxon>Vigna</taxon>
    </lineage>
</organism>
<feature type="transmembrane region" description="Helical" evidence="10">
    <location>
        <begin position="30"/>
        <end position="53"/>
    </location>
</feature>
<dbReference type="PANTHER" id="PTHR32468:SF77">
    <property type="entry name" value="CATION_H+ EXCHANGER 3"/>
    <property type="match status" value="1"/>
</dbReference>
<dbReference type="EMBL" id="CP039355">
    <property type="protein sequence ID" value="QCE14358.1"/>
    <property type="molecule type" value="Genomic_DNA"/>
</dbReference>
<comment type="subcellular location">
    <subcellularLocation>
        <location evidence="1">Membrane</location>
        <topology evidence="1">Multi-pass membrane protein</topology>
    </subcellularLocation>
</comment>
<dbReference type="InterPro" id="IPR006153">
    <property type="entry name" value="Cation/H_exchanger_TM"/>
</dbReference>
<dbReference type="Proteomes" id="UP000501690">
    <property type="component" value="Linkage Group LG11"/>
</dbReference>
<keyword evidence="4 10" id="KW-0812">Transmembrane</keyword>
<dbReference type="GO" id="GO:0016020">
    <property type="term" value="C:membrane"/>
    <property type="evidence" value="ECO:0007669"/>
    <property type="project" value="UniProtKB-SubCell"/>
</dbReference>
<keyword evidence="3" id="KW-0633">Potassium transport</keyword>
<feature type="transmembrane region" description="Helical" evidence="10">
    <location>
        <begin position="409"/>
        <end position="429"/>
    </location>
</feature>
<feature type="domain" description="Cation/H+ exchanger transmembrane" evidence="11">
    <location>
        <begin position="47"/>
        <end position="427"/>
    </location>
</feature>
<keyword evidence="5" id="KW-0630">Potassium</keyword>
<evidence type="ECO:0000313" key="14">
    <source>
        <dbReference type="EMBL" id="QCE14358.1"/>
    </source>
</evidence>
<dbReference type="Gene3D" id="3.40.50.12370">
    <property type="match status" value="1"/>
</dbReference>
<keyword evidence="8 10" id="KW-0472">Membrane</keyword>
<dbReference type="GO" id="GO:0012505">
    <property type="term" value="C:endomembrane system"/>
    <property type="evidence" value="ECO:0007669"/>
    <property type="project" value="TreeGrafter"/>
</dbReference>
<dbReference type="InterPro" id="IPR057290">
    <property type="entry name" value="CHX17_C"/>
</dbReference>
<dbReference type="InterPro" id="IPR057291">
    <property type="entry name" value="CHX17_2nd"/>
</dbReference>
<evidence type="ECO:0000259" key="11">
    <source>
        <dbReference type="Pfam" id="PF00999"/>
    </source>
</evidence>
<name>A0A4D6NM22_VIGUN</name>
<feature type="transmembrane region" description="Helical" evidence="10">
    <location>
        <begin position="199"/>
        <end position="222"/>
    </location>
</feature>
<dbReference type="Pfam" id="PF00999">
    <property type="entry name" value="Na_H_Exchanger"/>
    <property type="match status" value="1"/>
</dbReference>
<evidence type="ECO:0000256" key="4">
    <source>
        <dbReference type="ARBA" id="ARBA00022692"/>
    </source>
</evidence>
<dbReference type="GO" id="GO:0006813">
    <property type="term" value="P:potassium ion transport"/>
    <property type="evidence" value="ECO:0007669"/>
    <property type="project" value="UniProtKB-KW"/>
</dbReference>
<feature type="transmembrane region" description="Helical" evidence="10">
    <location>
        <begin position="347"/>
        <end position="369"/>
    </location>
</feature>
<feature type="domain" description="Cation/H(+) antiporter central" evidence="12">
    <location>
        <begin position="483"/>
        <end position="606"/>
    </location>
</feature>
<feature type="transmembrane region" description="Helical" evidence="10">
    <location>
        <begin position="127"/>
        <end position="147"/>
    </location>
</feature>
<dbReference type="Gene3D" id="1.20.1530.20">
    <property type="match status" value="1"/>
</dbReference>
<dbReference type="GO" id="GO:0015297">
    <property type="term" value="F:antiporter activity"/>
    <property type="evidence" value="ECO:0007669"/>
    <property type="project" value="InterPro"/>
</dbReference>
<gene>
    <name evidence="14" type="ORF">DEO72_LG11g1358</name>
</gene>
<reference evidence="14 15" key="1">
    <citation type="submission" date="2019-04" db="EMBL/GenBank/DDBJ databases">
        <title>An improved genome assembly and genetic linkage map for asparagus bean, Vigna unguiculata ssp. sesquipedialis.</title>
        <authorList>
            <person name="Xia Q."/>
            <person name="Zhang R."/>
            <person name="Dong Y."/>
        </authorList>
    </citation>
    <scope>NUCLEOTIDE SEQUENCE [LARGE SCALE GENOMIC DNA]</scope>
    <source>
        <tissue evidence="14">Leaf</tissue>
    </source>
</reference>
<feature type="domain" description="Cation/H(+) antiporter C-terminal" evidence="13">
    <location>
        <begin position="618"/>
        <end position="783"/>
    </location>
</feature>
<evidence type="ECO:0000256" key="6">
    <source>
        <dbReference type="ARBA" id="ARBA00022989"/>
    </source>
</evidence>
<keyword evidence="6 10" id="KW-1133">Transmembrane helix</keyword>
<dbReference type="PANTHER" id="PTHR32468">
    <property type="entry name" value="CATION/H + ANTIPORTER"/>
    <property type="match status" value="1"/>
</dbReference>
<evidence type="ECO:0000313" key="15">
    <source>
        <dbReference type="Proteomes" id="UP000501690"/>
    </source>
</evidence>
<feature type="transmembrane region" description="Helical" evidence="10">
    <location>
        <begin position="97"/>
        <end position="115"/>
    </location>
</feature>
<protein>
    <submittedName>
        <fullName evidence="14">Monovalent cation:H+ antiporter-2</fullName>
    </submittedName>
</protein>
<dbReference type="InterPro" id="IPR050794">
    <property type="entry name" value="CPA2_transporter"/>
</dbReference>
<evidence type="ECO:0000256" key="3">
    <source>
        <dbReference type="ARBA" id="ARBA00022538"/>
    </source>
</evidence>
<dbReference type="GO" id="GO:1902600">
    <property type="term" value="P:proton transmembrane transport"/>
    <property type="evidence" value="ECO:0007669"/>
    <property type="project" value="InterPro"/>
</dbReference>
<evidence type="ECO:0000256" key="2">
    <source>
        <dbReference type="ARBA" id="ARBA00022448"/>
    </source>
</evidence>
<keyword evidence="15" id="KW-1185">Reference proteome</keyword>
<feature type="transmembrane region" description="Helical" evidence="10">
    <location>
        <begin position="270"/>
        <end position="296"/>
    </location>
</feature>
<accession>A0A4D6NM22</accession>
<evidence type="ECO:0000259" key="13">
    <source>
        <dbReference type="Pfam" id="PF23259"/>
    </source>
</evidence>
<feature type="transmembrane region" description="Helical" evidence="10">
    <location>
        <begin position="228"/>
        <end position="250"/>
    </location>
</feature>
<feature type="transmembrane region" description="Helical" evidence="10">
    <location>
        <begin position="375"/>
        <end position="397"/>
    </location>
</feature>
<feature type="transmembrane region" description="Helical" evidence="10">
    <location>
        <begin position="65"/>
        <end position="85"/>
    </location>
</feature>
<feature type="transmembrane region" description="Helical" evidence="10">
    <location>
        <begin position="167"/>
        <end position="187"/>
    </location>
</feature>
<keyword evidence="2" id="KW-0813">Transport</keyword>
<dbReference type="Gramene" id="Vigun09g092600.1.v1.2">
    <property type="protein sequence ID" value="Vigun09g092600.1.v1.2"/>
    <property type="gene ID" value="Vigun09g092600.v1.2"/>
</dbReference>
<keyword evidence="7" id="KW-0406">Ion transport</keyword>
<sequence>MAEVGKRFLEYQLIVDNPNPVWKSENLLRFYLPQFTLLFFCMIALTRIIHYILRPFNQPHFVAEFLAGLLVCPQLVAGTIAFTFVAPPKALLGIETMAHLGLIYNVFLTGLEMNLDAILLASRKATTIAMASTIIPMLLGAALYSMAQSLYKGPNLDMSLYNTTSAYLFWALVLSVTNFPVLANILADLKILYTELGRVAVTAATISDFYNWAMFVLLIPFACRTERPFLSVILTIFFVLFCYLVLRPFLTKLLNKKTENNEWDNYKLSYVLVGVLACAHVTEMLGTHSIVGALVYGLMLPRGKFADMLMERSDDLVSMYLEPLFFVGCGIRFDFSSFKLHKVVNVIIIIVMSCCTKIVSTVITAWFYSMPFRDGVALGALLNTKGILPLVMLNIAIDRQILSRDFYTVMVVASVVMTILVTPTINFIYKPRKQFKKNKLRTVQNLKADAEIRIMVCVHNPRHATGMMSILEACSCSNATHLRVFALQLIEMKGRGTAFLIDQGGGSPQSQADTESIRDIFSEFKPERGLINASVETLAAVSSYETIHKDIHHIADERQTSLILLPFHKHSSAEGALEETNPVFREINRNVMRYAPCSVGILVDRGKRLLSEMNLPVAICIVFIGGPDDREALAIAWRMARHKGIHLSMVHILLFGKVAEVDTSATMNDEGNGILSPMLDCAREKELDEEYMSLFRLMAVNNEHSVTYSEKEVHTADDIPLVLDELEREGYDLYVLGHGKRRNSTVLSKLLEWTDCPELGVMGDMLASNSFGSCSSVLVVQQYGFGGMHLRAINQTTCESNEDDIEAIFKVKSIKYIW</sequence>
<evidence type="ECO:0000256" key="7">
    <source>
        <dbReference type="ARBA" id="ARBA00023065"/>
    </source>
</evidence>
<comment type="similarity">
    <text evidence="9">Belongs to the monovalent cation:proton antiporter 2 (CPA2) transporter (TC 2.A.37) family. CHX (TC 2.A.37.4) subfamily.</text>
</comment>
<dbReference type="InterPro" id="IPR038770">
    <property type="entry name" value="Na+/solute_symporter_sf"/>
</dbReference>